<feature type="compositionally biased region" description="Polar residues" evidence="1">
    <location>
        <begin position="23"/>
        <end position="38"/>
    </location>
</feature>
<protein>
    <submittedName>
        <fullName evidence="2">Uncharacterized protein</fullName>
    </submittedName>
</protein>
<dbReference type="AlphaFoldDB" id="A0A4S4M6R8"/>
<keyword evidence="3" id="KW-1185">Reference proteome</keyword>
<reference evidence="2 3" key="1">
    <citation type="submission" date="2019-02" db="EMBL/GenBank/DDBJ databases">
        <title>Genome sequencing of the rare red list fungi Antrodiella citrinella (Flaviporus citrinellus).</title>
        <authorList>
            <person name="Buettner E."/>
            <person name="Kellner H."/>
        </authorList>
    </citation>
    <scope>NUCLEOTIDE SEQUENCE [LARGE SCALE GENOMIC DNA]</scope>
    <source>
        <strain evidence="2 3">DSM 108506</strain>
    </source>
</reference>
<accession>A0A4S4M6R8</accession>
<gene>
    <name evidence="2" type="ORF">EUX98_g8655</name>
</gene>
<evidence type="ECO:0000256" key="1">
    <source>
        <dbReference type="SAM" id="MobiDB-lite"/>
    </source>
</evidence>
<feature type="compositionally biased region" description="Polar residues" evidence="1">
    <location>
        <begin position="1"/>
        <end position="11"/>
    </location>
</feature>
<feature type="region of interest" description="Disordered" evidence="1">
    <location>
        <begin position="1"/>
        <end position="38"/>
    </location>
</feature>
<organism evidence="2 3">
    <name type="scientific">Antrodiella citrinella</name>
    <dbReference type="NCBI Taxonomy" id="2447956"/>
    <lineage>
        <taxon>Eukaryota</taxon>
        <taxon>Fungi</taxon>
        <taxon>Dikarya</taxon>
        <taxon>Basidiomycota</taxon>
        <taxon>Agaricomycotina</taxon>
        <taxon>Agaricomycetes</taxon>
        <taxon>Polyporales</taxon>
        <taxon>Steccherinaceae</taxon>
        <taxon>Antrodiella</taxon>
    </lineage>
</organism>
<evidence type="ECO:0000313" key="3">
    <source>
        <dbReference type="Proteomes" id="UP000308730"/>
    </source>
</evidence>
<comment type="caution">
    <text evidence="2">The sequence shown here is derived from an EMBL/GenBank/DDBJ whole genome shotgun (WGS) entry which is preliminary data.</text>
</comment>
<evidence type="ECO:0000313" key="2">
    <source>
        <dbReference type="EMBL" id="THH20031.1"/>
    </source>
</evidence>
<dbReference type="Proteomes" id="UP000308730">
    <property type="component" value="Unassembled WGS sequence"/>
</dbReference>
<proteinExistence type="predicted"/>
<name>A0A4S4M6R8_9APHY</name>
<dbReference type="EMBL" id="SGPM01000510">
    <property type="protein sequence ID" value="THH20031.1"/>
    <property type="molecule type" value="Genomic_DNA"/>
</dbReference>
<sequence length="38" mass="3886">MDAFQYTTVPVTSAPEEVDIPSNGESRGPGSSNGCTIA</sequence>